<dbReference type="Pfam" id="PF23317">
    <property type="entry name" value="YVC1_C"/>
    <property type="match status" value="1"/>
</dbReference>
<keyword evidence="1" id="KW-0805">Transcription regulation</keyword>
<comment type="similarity">
    <text evidence="1">Belongs to the Mediator complex subunit 17 family.</text>
</comment>
<evidence type="ECO:0000313" key="7">
    <source>
        <dbReference type="Proteomes" id="UP001498476"/>
    </source>
</evidence>
<feature type="compositionally biased region" description="Low complexity" evidence="2">
    <location>
        <begin position="1134"/>
        <end position="1145"/>
    </location>
</feature>
<evidence type="ECO:0000259" key="4">
    <source>
        <dbReference type="Pfam" id="PF23190"/>
    </source>
</evidence>
<feature type="region of interest" description="Disordered" evidence="2">
    <location>
        <begin position="1132"/>
        <end position="1155"/>
    </location>
</feature>
<organism evidence="6 7">
    <name type="scientific">Neonectria punicea</name>
    <dbReference type="NCBI Taxonomy" id="979145"/>
    <lineage>
        <taxon>Eukaryota</taxon>
        <taxon>Fungi</taxon>
        <taxon>Dikarya</taxon>
        <taxon>Ascomycota</taxon>
        <taxon>Pezizomycotina</taxon>
        <taxon>Sordariomycetes</taxon>
        <taxon>Hypocreomycetidae</taxon>
        <taxon>Hypocreales</taxon>
        <taxon>Nectriaceae</taxon>
        <taxon>Neonectria</taxon>
    </lineage>
</organism>
<evidence type="ECO:0000256" key="3">
    <source>
        <dbReference type="SAM" id="Phobius"/>
    </source>
</evidence>
<feature type="transmembrane region" description="Helical" evidence="3">
    <location>
        <begin position="308"/>
        <end position="328"/>
    </location>
</feature>
<feature type="transmembrane region" description="Helical" evidence="3">
    <location>
        <begin position="466"/>
        <end position="491"/>
    </location>
</feature>
<dbReference type="Proteomes" id="UP001498476">
    <property type="component" value="Unassembled WGS sequence"/>
</dbReference>
<dbReference type="EMBL" id="JAZAVJ010000087">
    <property type="protein sequence ID" value="KAK7415199.1"/>
    <property type="molecule type" value="Genomic_DNA"/>
</dbReference>
<accession>A0ABR1H270</accession>
<feature type="region of interest" description="Disordered" evidence="2">
    <location>
        <begin position="687"/>
        <end position="711"/>
    </location>
</feature>
<keyword evidence="1" id="KW-0804">Transcription</keyword>
<dbReference type="InterPro" id="IPR019313">
    <property type="entry name" value="Mediator_Med17"/>
</dbReference>
<keyword evidence="3" id="KW-1133">Transmembrane helix</keyword>
<dbReference type="PANTHER" id="PTHR35859:SF1">
    <property type="entry name" value="NONSELECTIVE CATION CHANNEL PROTEIN"/>
    <property type="match status" value="1"/>
</dbReference>
<feature type="compositionally biased region" description="Basic and acidic residues" evidence="2">
    <location>
        <begin position="1"/>
        <end position="16"/>
    </location>
</feature>
<evidence type="ECO:0000313" key="6">
    <source>
        <dbReference type="EMBL" id="KAK7415199.1"/>
    </source>
</evidence>
<comment type="function">
    <text evidence="1">Component of the Mediator complex, a coactivator involved in the regulated transcription of nearly all RNA polymerase II-dependent genes. Mediator functions as a bridge to convey information from gene-specific regulatory proteins to the basal RNA polymerase II transcription machinery. Mediator is recruited to promoters by direct interactions with regulatory proteins and serves as a scaffold for the assembly of a functional preinitiation complex with RNA polymerase II and the general transcription factors.</text>
</comment>
<dbReference type="InterPro" id="IPR052971">
    <property type="entry name" value="TRP_calcium_channel"/>
</dbReference>
<dbReference type="Gene3D" id="6.10.250.2620">
    <property type="match status" value="1"/>
</dbReference>
<evidence type="ECO:0000256" key="1">
    <source>
        <dbReference type="RuleBase" id="RU364140"/>
    </source>
</evidence>
<keyword evidence="3" id="KW-0472">Membrane</keyword>
<dbReference type="Pfam" id="PF10156">
    <property type="entry name" value="Med17"/>
    <property type="match status" value="1"/>
</dbReference>
<comment type="subunit">
    <text evidence="1">Component of the Mediator complex.</text>
</comment>
<keyword evidence="3" id="KW-0812">Transmembrane</keyword>
<dbReference type="Pfam" id="PF23190">
    <property type="entry name" value="LHD_TRPY1"/>
    <property type="match status" value="1"/>
</dbReference>
<protein>
    <recommendedName>
        <fullName evidence="1">Mediator of RNA polymerase II transcription subunit 17</fullName>
    </recommendedName>
    <alternativeName>
        <fullName evidence="1">Mediator complex subunit 17</fullName>
    </alternativeName>
</protein>
<feature type="domain" description="Calcium channel YVC1-like C-terminal transmembrane" evidence="5">
    <location>
        <begin position="283"/>
        <end position="573"/>
    </location>
</feature>
<comment type="subcellular location">
    <subcellularLocation>
        <location evidence="1">Nucleus</location>
    </subcellularLocation>
</comment>
<dbReference type="PANTHER" id="PTHR35859">
    <property type="entry name" value="NONSELECTIVE CATION CHANNEL PROTEIN"/>
    <property type="match status" value="1"/>
</dbReference>
<reference evidence="6 7" key="1">
    <citation type="journal article" date="2025" name="Microbiol. Resour. Announc.">
        <title>Draft genome sequences for Neonectria magnoliae and Neonectria punicea, canker pathogens of Liriodendron tulipifera and Acer saccharum in West Virginia.</title>
        <authorList>
            <person name="Petronek H.M."/>
            <person name="Kasson M.T."/>
            <person name="Metheny A.M."/>
            <person name="Stauder C.M."/>
            <person name="Lovett B."/>
            <person name="Lynch S.C."/>
            <person name="Garnas J.R."/>
            <person name="Kasson L.R."/>
            <person name="Stajich J.E."/>
        </authorList>
    </citation>
    <scope>NUCLEOTIDE SEQUENCE [LARGE SCALE GENOMIC DNA]</scope>
    <source>
        <strain evidence="6 7">NRRL 64653</strain>
    </source>
</reference>
<feature type="transmembrane region" description="Helical" evidence="3">
    <location>
        <begin position="406"/>
        <end position="424"/>
    </location>
</feature>
<gene>
    <name evidence="1" type="primary">MED17</name>
    <name evidence="6" type="ORF">QQX98_006045</name>
</gene>
<proteinExistence type="inferred from homology"/>
<feature type="region of interest" description="Disordered" evidence="2">
    <location>
        <begin position="173"/>
        <end position="196"/>
    </location>
</feature>
<feature type="transmembrane region" description="Helical" evidence="3">
    <location>
        <begin position="523"/>
        <end position="545"/>
    </location>
</feature>
<name>A0ABR1H270_9HYPO</name>
<evidence type="ECO:0000256" key="2">
    <source>
        <dbReference type="SAM" id="MobiDB-lite"/>
    </source>
</evidence>
<sequence>MTRSSSERNGDWLRPVDDEEDDAFLSGPEDAEAKGCLDDGSRSTLNLTPEALPVYMTIHRVRRLVLASIDDPYTLEHFRDPKMNALVVRPLVDRLYNPDDISVVYCLLANRVSFLRDQSKTVHQSVNVARATLCELLASRVLRRFHEDNPGPQGLLLLAHILVEGFDPFQGAPDHVARRGRNRGGQSQWPGQEKNANEKKVTALELAILSESKTFISSSACQRAVDAVHDGEIVYTPQSFMDILPDHYKRRPISLYDPRKAPLLNHHRLIVPRTRNLVELLQFIILLGLYVMTMVARHSEFNPWEFAFIIYSAGWVLEKLAAIIEHGWEVHAQNLWAFLDITFTAIFSAYLLARLYDLLLDQLHSGWGLPILCIAAPIMLTRVAFNLLPNNIVFISLHAMMRDFMVLTFLATWCFTGFLLALQWLVAAGNDGREEFSWVIVGKWMLWIWFGLDGEGIDESVRFHTILGPALMISFAFLGNTLFLTILIAMLTNTFSKIIADETAEIQFRRAVLTFEGVKSDSIFAYPPPFNIVALLVLLPLKLVVSARVFHVINVALIRTLNFFTLLLISFFERRRFAAQTSPAKKPSKWQFMSFSPYGDVQAVFRAAPPPDVADIIDQLDPLAEVPILEDDLMPTMLGDNPRSKLRRWRLLRRETTGPEESVDEERPGHSRGATIFHLATARYSSSADKGTMAASGDDGPPLSLRPHPVADRKPKNLAEFIARVNAQPGGFRAVTEAKLQEEIRAREESVRNGDAHDEDVDMSDGGDVEDEDDEDKDPNEARMEVLRNIDIAGNTALLTLDFLSLLLSKQNPTQAGVTLSQGLREMVGIGTMGADKLDDSNVTPAKVKDQEEVAVGWTLMEINKTRDAADAASSFLQREIAAEGKYWEEIVAVQKSGWSVSKVPQERHSLGVRFGFSEAAQEFRSNGLAPMRRGVDGAVQLDCGRLGGVSERLVVTYAKDGKVTGRSALPAQTTDDAPLEARVLEARNTIFSQELWHELTREARTLAAYDVKPHGSSLTCALDETSTITVELVPLGSQPSGASLPDNDTAETISLALHILLSYAHRNNELMRTRPMPPHIPRNRGQSTCALLLPIIARLMHMRNIRACTQHIGGLVQSLQKAGMPARFTLRTSPAAPSDADAASGRGPNQPSASQTMIRNMLNPIDFLTTVTLLPDISVTVRGRTFLFPVTATYFHVLLPPGSPLASICQPYKDGYPDLKALADYLRTATALALTEHFLPKLPTPPPGSEWIKSTRGTSIRDFEKEDFELRFDIVDVHAAPSLRVTSTSLVDGRPSSKDWTWSSDPAAVSETASVQDIVLRVFNEVLSQ</sequence>
<feature type="transmembrane region" description="Helical" evidence="3">
    <location>
        <begin position="552"/>
        <end position="572"/>
    </location>
</feature>
<feature type="compositionally biased region" description="Basic and acidic residues" evidence="2">
    <location>
        <begin position="31"/>
        <end position="40"/>
    </location>
</feature>
<evidence type="ECO:0000259" key="5">
    <source>
        <dbReference type="Pfam" id="PF23317"/>
    </source>
</evidence>
<comment type="caution">
    <text evidence="6">The sequence shown here is derived from an EMBL/GenBank/DDBJ whole genome shotgun (WGS) entry which is preliminary data.</text>
</comment>
<feature type="transmembrane region" description="Helical" evidence="3">
    <location>
        <begin position="365"/>
        <end position="385"/>
    </location>
</feature>
<feature type="transmembrane region" description="Helical" evidence="3">
    <location>
        <begin position="335"/>
        <end position="353"/>
    </location>
</feature>
<feature type="domain" description="YVC1 N-terminal linker helical" evidence="4">
    <location>
        <begin position="57"/>
        <end position="249"/>
    </location>
</feature>
<feature type="region of interest" description="Disordered" evidence="2">
    <location>
        <begin position="745"/>
        <end position="779"/>
    </location>
</feature>
<dbReference type="InterPro" id="IPR056337">
    <property type="entry name" value="LHD_YVC1"/>
</dbReference>
<feature type="transmembrane region" description="Helical" evidence="3">
    <location>
        <begin position="436"/>
        <end position="454"/>
    </location>
</feature>
<keyword evidence="1" id="KW-0010">Activator</keyword>
<feature type="region of interest" description="Disordered" evidence="2">
    <location>
        <begin position="1"/>
        <end position="40"/>
    </location>
</feature>
<keyword evidence="1" id="KW-0539">Nucleus</keyword>
<feature type="compositionally biased region" description="Basic and acidic residues" evidence="2">
    <location>
        <begin position="745"/>
        <end position="756"/>
    </location>
</feature>
<dbReference type="InterPro" id="IPR056336">
    <property type="entry name" value="YVC1_C"/>
</dbReference>
<keyword evidence="7" id="KW-1185">Reference proteome</keyword>
<feature type="transmembrane region" description="Helical" evidence="3">
    <location>
        <begin position="277"/>
        <end position="296"/>
    </location>
</feature>
<feature type="compositionally biased region" description="Acidic residues" evidence="2">
    <location>
        <begin position="757"/>
        <end position="778"/>
    </location>
</feature>